<dbReference type="SUPFAM" id="SSF49464">
    <property type="entry name" value="Carboxypeptidase regulatory domain-like"/>
    <property type="match status" value="1"/>
</dbReference>
<accession>A0ABY6J0W1</accession>
<dbReference type="Proteomes" id="UP001162741">
    <property type="component" value="Chromosome"/>
</dbReference>
<evidence type="ECO:0000256" key="1">
    <source>
        <dbReference type="SAM" id="SignalP"/>
    </source>
</evidence>
<feature type="chain" id="PRO_5046172461" evidence="1">
    <location>
        <begin position="26"/>
        <end position="253"/>
    </location>
</feature>
<feature type="signal peptide" evidence="1">
    <location>
        <begin position="1"/>
        <end position="25"/>
    </location>
</feature>
<keyword evidence="3" id="KW-1185">Reference proteome</keyword>
<keyword evidence="1" id="KW-0732">Signal</keyword>
<dbReference type="Pfam" id="PF13715">
    <property type="entry name" value="CarbopepD_reg_2"/>
    <property type="match status" value="1"/>
</dbReference>
<organism evidence="2 3">
    <name type="scientific">Chitinophaga horti</name>
    <dbReference type="NCBI Taxonomy" id="2920382"/>
    <lineage>
        <taxon>Bacteria</taxon>
        <taxon>Pseudomonadati</taxon>
        <taxon>Bacteroidota</taxon>
        <taxon>Chitinophagia</taxon>
        <taxon>Chitinophagales</taxon>
        <taxon>Chitinophagaceae</taxon>
        <taxon>Chitinophaga</taxon>
    </lineage>
</organism>
<proteinExistence type="predicted"/>
<reference evidence="2" key="1">
    <citation type="submission" date="2022-10" db="EMBL/GenBank/DDBJ databases">
        <title>Chitinophaga sp. nov., isolated from soil.</title>
        <authorList>
            <person name="Jeon C.O."/>
        </authorList>
    </citation>
    <scope>NUCLEOTIDE SEQUENCE</scope>
    <source>
        <strain evidence="2">R8</strain>
    </source>
</reference>
<protein>
    <submittedName>
        <fullName evidence="2">Carboxypeptidase-like regulatory domain-containing protein</fullName>
    </submittedName>
</protein>
<name>A0ABY6J0W1_9BACT</name>
<gene>
    <name evidence="2" type="ORF">MKQ68_24055</name>
</gene>
<evidence type="ECO:0000313" key="3">
    <source>
        <dbReference type="Proteomes" id="UP001162741"/>
    </source>
</evidence>
<sequence>MKHFLIRYTAALFLMLALGMQYASAQVRISGMIVDAESQAGLPSVSVWAVKGKYGAISNETGRFFIQAMPGDTLEFTMVSYIKHDFVVPGISGTFNIPLKRQIFNLGGVAVRGKNHRQDSLSMREEYGKYFDYRRPNAMDVLKTLPSNPITALSYMIPNKDRKRKEAFGKQLQYWEKEKFVDYRYSPELVNRMTKLDGPELDTFMQRYRPSYQFLENGTEYDLLLFIKSSFAKYQQEKGAVRKEELPDSTASK</sequence>
<evidence type="ECO:0000313" key="2">
    <source>
        <dbReference type="EMBL" id="UYQ93160.1"/>
    </source>
</evidence>
<dbReference type="RefSeq" id="WP_264281285.1">
    <property type="nucleotide sequence ID" value="NZ_CP107006.1"/>
</dbReference>
<dbReference type="InterPro" id="IPR008969">
    <property type="entry name" value="CarboxyPept-like_regulatory"/>
</dbReference>
<dbReference type="EMBL" id="CP107006">
    <property type="protein sequence ID" value="UYQ93160.1"/>
    <property type="molecule type" value="Genomic_DNA"/>
</dbReference>